<dbReference type="InterPro" id="IPR036388">
    <property type="entry name" value="WH-like_DNA-bd_sf"/>
</dbReference>
<evidence type="ECO:0000313" key="6">
    <source>
        <dbReference type="EMBL" id="KAA0018851.1"/>
    </source>
</evidence>
<dbReference type="PANTHER" id="PTHR30154:SF17">
    <property type="entry name" value="DNA-BINDING TRANSCRIPTIONAL ACTIVATOR DECR"/>
    <property type="match status" value="1"/>
</dbReference>
<sequence length="154" mass="17730">MSDAKLDHFNLAILRTLQQRPGLSQRELAERVNLSQNACWRRVKQLEEAGVIEARRLVLSRQALGFGLVVFSMIRTRSHSRTWLAAFREHVLGIPEVIDFYRIGGDYDYMLKIVTRDIGAFDLIYQRLIDGFEIDTVTSYFAMEALAESRPLPV</sequence>
<dbReference type="AlphaFoldDB" id="A0A640WFC3"/>
<evidence type="ECO:0000256" key="2">
    <source>
        <dbReference type="ARBA" id="ARBA00023125"/>
    </source>
</evidence>
<organism evidence="6 7">
    <name type="scientific">Salinicola corii</name>
    <dbReference type="NCBI Taxonomy" id="2606937"/>
    <lineage>
        <taxon>Bacteria</taxon>
        <taxon>Pseudomonadati</taxon>
        <taxon>Pseudomonadota</taxon>
        <taxon>Gammaproteobacteria</taxon>
        <taxon>Oceanospirillales</taxon>
        <taxon>Halomonadaceae</taxon>
        <taxon>Salinicola</taxon>
    </lineage>
</organism>
<dbReference type="InterPro" id="IPR019888">
    <property type="entry name" value="Tscrpt_reg_AsnC-like"/>
</dbReference>
<dbReference type="GO" id="GO:0043200">
    <property type="term" value="P:response to amino acid"/>
    <property type="evidence" value="ECO:0007669"/>
    <property type="project" value="TreeGrafter"/>
</dbReference>
<dbReference type="GO" id="GO:0006355">
    <property type="term" value="P:regulation of DNA-templated transcription"/>
    <property type="evidence" value="ECO:0007669"/>
    <property type="project" value="UniProtKB-ARBA"/>
</dbReference>
<keyword evidence="3" id="KW-0804">Transcription</keyword>
<dbReference type="PROSITE" id="PS50956">
    <property type="entry name" value="HTH_ASNC_2"/>
    <property type="match status" value="1"/>
</dbReference>
<keyword evidence="7" id="KW-1185">Reference proteome</keyword>
<dbReference type="RefSeq" id="WP_149435268.1">
    <property type="nucleotide sequence ID" value="NZ_VTPX01000004.1"/>
</dbReference>
<proteinExistence type="predicted"/>
<dbReference type="PRINTS" id="PR00033">
    <property type="entry name" value="HTHASNC"/>
</dbReference>
<evidence type="ECO:0000256" key="1">
    <source>
        <dbReference type="ARBA" id="ARBA00023015"/>
    </source>
</evidence>
<dbReference type="GO" id="GO:0005829">
    <property type="term" value="C:cytosol"/>
    <property type="evidence" value="ECO:0007669"/>
    <property type="project" value="TreeGrafter"/>
</dbReference>
<dbReference type="InterPro" id="IPR011008">
    <property type="entry name" value="Dimeric_a/b-barrel"/>
</dbReference>
<evidence type="ECO:0000313" key="7">
    <source>
        <dbReference type="Proteomes" id="UP000466024"/>
    </source>
</evidence>
<dbReference type="Pfam" id="PF13412">
    <property type="entry name" value="HTH_24"/>
    <property type="match status" value="1"/>
</dbReference>
<comment type="caution">
    <text evidence="6">The sequence shown here is derived from an EMBL/GenBank/DDBJ whole genome shotgun (WGS) entry which is preliminary data.</text>
</comment>
<feature type="domain" description="HTH asnC-type" evidence="5">
    <location>
        <begin position="6"/>
        <end position="67"/>
    </location>
</feature>
<dbReference type="InterPro" id="IPR019885">
    <property type="entry name" value="Tscrpt_reg_HTH_AsnC-type_CS"/>
</dbReference>
<evidence type="ECO:0000259" key="5">
    <source>
        <dbReference type="PROSITE" id="PS50956"/>
    </source>
</evidence>
<dbReference type="SUPFAM" id="SSF46785">
    <property type="entry name" value="Winged helix' DNA-binding domain"/>
    <property type="match status" value="1"/>
</dbReference>
<dbReference type="PROSITE" id="PS50943">
    <property type="entry name" value="HTH_CROC1"/>
    <property type="match status" value="1"/>
</dbReference>
<accession>A0A640WFC3</accession>
<gene>
    <name evidence="6" type="ORF">F0A16_10155</name>
</gene>
<dbReference type="InterPro" id="IPR036390">
    <property type="entry name" value="WH_DNA-bd_sf"/>
</dbReference>
<dbReference type="InterPro" id="IPR001387">
    <property type="entry name" value="Cro/C1-type_HTH"/>
</dbReference>
<dbReference type="InterPro" id="IPR000485">
    <property type="entry name" value="AsnC-type_HTH_dom"/>
</dbReference>
<evidence type="ECO:0000259" key="4">
    <source>
        <dbReference type="PROSITE" id="PS50943"/>
    </source>
</evidence>
<dbReference type="EMBL" id="VTPX01000004">
    <property type="protein sequence ID" value="KAA0018851.1"/>
    <property type="molecule type" value="Genomic_DNA"/>
</dbReference>
<keyword evidence="1" id="KW-0805">Transcription regulation</keyword>
<reference evidence="6 7" key="1">
    <citation type="submission" date="2019-08" db="EMBL/GenBank/DDBJ databases">
        <title>Bioinformatics analysis of the strain L3 and L5.</title>
        <authorList>
            <person name="Li X."/>
        </authorList>
    </citation>
    <scope>NUCLEOTIDE SEQUENCE [LARGE SCALE GENOMIC DNA]</scope>
    <source>
        <strain evidence="6 7">L3</strain>
    </source>
</reference>
<dbReference type="SMART" id="SM00344">
    <property type="entry name" value="HTH_ASNC"/>
    <property type="match status" value="1"/>
</dbReference>
<dbReference type="Gene3D" id="1.10.10.10">
    <property type="entry name" value="Winged helix-like DNA-binding domain superfamily/Winged helix DNA-binding domain"/>
    <property type="match status" value="1"/>
</dbReference>
<dbReference type="GO" id="GO:0043565">
    <property type="term" value="F:sequence-specific DNA binding"/>
    <property type="evidence" value="ECO:0007669"/>
    <property type="project" value="InterPro"/>
</dbReference>
<feature type="domain" description="HTH cro/C1-type" evidence="4">
    <location>
        <begin position="14"/>
        <end position="38"/>
    </location>
</feature>
<dbReference type="SUPFAM" id="SSF54909">
    <property type="entry name" value="Dimeric alpha+beta barrel"/>
    <property type="match status" value="1"/>
</dbReference>
<protein>
    <submittedName>
        <fullName evidence="6">Lrp/AsnC family transcriptional regulator</fullName>
    </submittedName>
</protein>
<keyword evidence="2" id="KW-0238">DNA-binding</keyword>
<dbReference type="InterPro" id="IPR019887">
    <property type="entry name" value="Tscrpt_reg_AsnC/Lrp_C"/>
</dbReference>
<dbReference type="PROSITE" id="PS00519">
    <property type="entry name" value="HTH_ASNC_1"/>
    <property type="match status" value="1"/>
</dbReference>
<dbReference type="Proteomes" id="UP000466024">
    <property type="component" value="Unassembled WGS sequence"/>
</dbReference>
<dbReference type="CDD" id="cd00090">
    <property type="entry name" value="HTH_ARSR"/>
    <property type="match status" value="1"/>
</dbReference>
<dbReference type="InterPro" id="IPR011991">
    <property type="entry name" value="ArsR-like_HTH"/>
</dbReference>
<dbReference type="Gene3D" id="3.30.70.920">
    <property type="match status" value="1"/>
</dbReference>
<dbReference type="PANTHER" id="PTHR30154">
    <property type="entry name" value="LEUCINE-RESPONSIVE REGULATORY PROTEIN"/>
    <property type="match status" value="1"/>
</dbReference>
<evidence type="ECO:0000256" key="3">
    <source>
        <dbReference type="ARBA" id="ARBA00023163"/>
    </source>
</evidence>
<dbReference type="Pfam" id="PF01037">
    <property type="entry name" value="AsnC_trans_reg"/>
    <property type="match status" value="1"/>
</dbReference>
<name>A0A640WFC3_9GAMM</name>